<feature type="compositionally biased region" description="Basic and acidic residues" evidence="1">
    <location>
        <begin position="36"/>
        <end position="54"/>
    </location>
</feature>
<feature type="region of interest" description="Disordered" evidence="1">
    <location>
        <begin position="1"/>
        <end position="61"/>
    </location>
</feature>
<sequence length="141" mass="15342">MSSQFMGTSLSPATTRRPVGARQPLRVQALFKNFGKRPDSSLSKKDRNTIKRGEQGQVKKAGKLLPKKEGYLDKKVENSRKMFNARNLNREGGAAGGAPYQKINKNTPGYRGIPKQIDPLIYTGGLIAVFVVLAVGLAVQG</sequence>
<evidence type="ECO:0000313" key="4">
    <source>
        <dbReference type="Proteomes" id="UP001465755"/>
    </source>
</evidence>
<organism evidence="3 4">
    <name type="scientific">Symbiochloris irregularis</name>
    <dbReference type="NCBI Taxonomy" id="706552"/>
    <lineage>
        <taxon>Eukaryota</taxon>
        <taxon>Viridiplantae</taxon>
        <taxon>Chlorophyta</taxon>
        <taxon>core chlorophytes</taxon>
        <taxon>Trebouxiophyceae</taxon>
        <taxon>Trebouxiales</taxon>
        <taxon>Trebouxiaceae</taxon>
        <taxon>Symbiochloris</taxon>
    </lineage>
</organism>
<keyword evidence="2" id="KW-0472">Membrane</keyword>
<proteinExistence type="predicted"/>
<reference evidence="3 4" key="1">
    <citation type="journal article" date="2024" name="Nat. Commun.">
        <title>Phylogenomics reveals the evolutionary origins of lichenization in chlorophyte algae.</title>
        <authorList>
            <person name="Puginier C."/>
            <person name="Libourel C."/>
            <person name="Otte J."/>
            <person name="Skaloud P."/>
            <person name="Haon M."/>
            <person name="Grisel S."/>
            <person name="Petersen M."/>
            <person name="Berrin J.G."/>
            <person name="Delaux P.M."/>
            <person name="Dal Grande F."/>
            <person name="Keller J."/>
        </authorList>
    </citation>
    <scope>NUCLEOTIDE SEQUENCE [LARGE SCALE GENOMIC DNA]</scope>
    <source>
        <strain evidence="3 4">SAG 2036</strain>
    </source>
</reference>
<feature type="region of interest" description="Disordered" evidence="1">
    <location>
        <begin position="88"/>
        <end position="108"/>
    </location>
</feature>
<evidence type="ECO:0000313" key="3">
    <source>
        <dbReference type="EMBL" id="KAK9787850.1"/>
    </source>
</evidence>
<name>A0AAW1NIQ8_9CHLO</name>
<keyword evidence="2" id="KW-0812">Transmembrane</keyword>
<evidence type="ECO:0008006" key="5">
    <source>
        <dbReference type="Google" id="ProtNLM"/>
    </source>
</evidence>
<keyword evidence="4" id="KW-1185">Reference proteome</keyword>
<accession>A0AAW1NIQ8</accession>
<feature type="compositionally biased region" description="Polar residues" evidence="1">
    <location>
        <begin position="1"/>
        <end position="14"/>
    </location>
</feature>
<comment type="caution">
    <text evidence="3">The sequence shown here is derived from an EMBL/GenBank/DDBJ whole genome shotgun (WGS) entry which is preliminary data.</text>
</comment>
<protein>
    <recommendedName>
        <fullName evidence="5">Stress-associated endoplasmic reticulum protein</fullName>
    </recommendedName>
</protein>
<gene>
    <name evidence="3" type="ORF">WJX73_006392</name>
</gene>
<dbReference type="EMBL" id="JALJOQ010000240">
    <property type="protein sequence ID" value="KAK9787850.1"/>
    <property type="molecule type" value="Genomic_DNA"/>
</dbReference>
<evidence type="ECO:0000256" key="2">
    <source>
        <dbReference type="SAM" id="Phobius"/>
    </source>
</evidence>
<evidence type="ECO:0000256" key="1">
    <source>
        <dbReference type="SAM" id="MobiDB-lite"/>
    </source>
</evidence>
<feature type="transmembrane region" description="Helical" evidence="2">
    <location>
        <begin position="120"/>
        <end position="139"/>
    </location>
</feature>
<dbReference type="Proteomes" id="UP001465755">
    <property type="component" value="Unassembled WGS sequence"/>
</dbReference>
<keyword evidence="2" id="KW-1133">Transmembrane helix</keyword>
<dbReference type="AlphaFoldDB" id="A0AAW1NIQ8"/>